<evidence type="ECO:0000256" key="4">
    <source>
        <dbReference type="ARBA" id="ARBA00009263"/>
    </source>
</evidence>
<evidence type="ECO:0000256" key="8">
    <source>
        <dbReference type="ARBA" id="ARBA00059383"/>
    </source>
</evidence>
<dbReference type="CDD" id="cd05260">
    <property type="entry name" value="GDP_MD_SDR_e"/>
    <property type="match status" value="1"/>
</dbReference>
<dbReference type="SUPFAM" id="SSF51735">
    <property type="entry name" value="NAD(P)-binding Rossmann-fold domains"/>
    <property type="match status" value="1"/>
</dbReference>
<dbReference type="AlphaFoldDB" id="A0A8J5GKG3"/>
<name>A0A8J5GKG3_ZINOF</name>
<dbReference type="Pfam" id="PF06830">
    <property type="entry name" value="Root_cap"/>
    <property type="match status" value="1"/>
</dbReference>
<keyword evidence="7" id="KW-0456">Lyase</keyword>
<evidence type="ECO:0000256" key="2">
    <source>
        <dbReference type="ARBA" id="ARBA00001937"/>
    </source>
</evidence>
<comment type="cofactor">
    <cofactor evidence="2">
        <name>NADP(+)</name>
        <dbReference type="ChEBI" id="CHEBI:58349"/>
    </cofactor>
</comment>
<comment type="similarity">
    <text evidence="4">Belongs to the NAD(P)-dependent epimerase/dehydratase family. GDP-mannose 4,6-dehydratase subfamily.</text>
</comment>
<gene>
    <name evidence="11" type="ORF">ZIOFF_027844</name>
</gene>
<dbReference type="Proteomes" id="UP000734854">
    <property type="component" value="Unassembled WGS sequence"/>
</dbReference>
<keyword evidence="12" id="KW-1185">Reference proteome</keyword>
<evidence type="ECO:0000256" key="5">
    <source>
        <dbReference type="ARBA" id="ARBA00011989"/>
    </source>
</evidence>
<dbReference type="PANTHER" id="PTHR43715:SF1">
    <property type="entry name" value="GDP-MANNOSE 4,6 DEHYDRATASE"/>
    <property type="match status" value="1"/>
</dbReference>
<evidence type="ECO:0000259" key="10">
    <source>
        <dbReference type="Pfam" id="PF16363"/>
    </source>
</evidence>
<keyword evidence="9" id="KW-0732">Signal</keyword>
<proteinExistence type="inferred from homology"/>
<dbReference type="GO" id="GO:0008446">
    <property type="term" value="F:GDP-mannose 4,6-dehydratase activity"/>
    <property type="evidence" value="ECO:0007669"/>
    <property type="project" value="UniProtKB-EC"/>
</dbReference>
<organism evidence="11 12">
    <name type="scientific">Zingiber officinale</name>
    <name type="common">Ginger</name>
    <name type="synonym">Amomum zingiber</name>
    <dbReference type="NCBI Taxonomy" id="94328"/>
    <lineage>
        <taxon>Eukaryota</taxon>
        <taxon>Viridiplantae</taxon>
        <taxon>Streptophyta</taxon>
        <taxon>Embryophyta</taxon>
        <taxon>Tracheophyta</taxon>
        <taxon>Spermatophyta</taxon>
        <taxon>Magnoliopsida</taxon>
        <taxon>Liliopsida</taxon>
        <taxon>Zingiberales</taxon>
        <taxon>Zingiberaceae</taxon>
        <taxon>Zingiber</taxon>
    </lineage>
</organism>
<dbReference type="InterPro" id="IPR036291">
    <property type="entry name" value="NAD(P)-bd_dom_sf"/>
</dbReference>
<evidence type="ECO:0000313" key="12">
    <source>
        <dbReference type="Proteomes" id="UP000734854"/>
    </source>
</evidence>
<dbReference type="NCBIfam" id="TIGR01472">
    <property type="entry name" value="gmd"/>
    <property type="match status" value="1"/>
</dbReference>
<keyword evidence="6" id="KW-0521">NADP</keyword>
<evidence type="ECO:0000256" key="6">
    <source>
        <dbReference type="ARBA" id="ARBA00022857"/>
    </source>
</evidence>
<feature type="chain" id="PRO_5035216296" description="GDP-mannose 4,6-dehydratase" evidence="9">
    <location>
        <begin position="28"/>
        <end position="736"/>
    </location>
</feature>
<evidence type="ECO:0000256" key="1">
    <source>
        <dbReference type="ARBA" id="ARBA00000188"/>
    </source>
</evidence>
<evidence type="ECO:0000256" key="7">
    <source>
        <dbReference type="ARBA" id="ARBA00023239"/>
    </source>
</evidence>
<dbReference type="InterPro" id="IPR006368">
    <property type="entry name" value="GDP_Man_deHydtase"/>
</dbReference>
<feature type="signal peptide" evidence="9">
    <location>
        <begin position="1"/>
        <end position="27"/>
    </location>
</feature>
<dbReference type="InterPro" id="IPR016040">
    <property type="entry name" value="NAD(P)-bd_dom"/>
</dbReference>
<comment type="caution">
    <text evidence="11">The sequence shown here is derived from an EMBL/GenBank/DDBJ whole genome shotgun (WGS) entry which is preliminary data.</text>
</comment>
<dbReference type="Gene3D" id="3.90.25.10">
    <property type="entry name" value="UDP-galactose 4-epimerase, domain 1"/>
    <property type="match status" value="1"/>
</dbReference>
<reference evidence="11 12" key="1">
    <citation type="submission" date="2020-08" db="EMBL/GenBank/DDBJ databases">
        <title>Plant Genome Project.</title>
        <authorList>
            <person name="Zhang R.-G."/>
        </authorList>
    </citation>
    <scope>NUCLEOTIDE SEQUENCE [LARGE SCALE GENOMIC DNA]</scope>
    <source>
        <tissue evidence="11">Rhizome</tissue>
    </source>
</reference>
<sequence length="736" mass="81900">MASRGLTFSIAIAVAVVTVMISMEATAAQRNNNNNGRGRGNGRGKGFLDPASTHYIVLDPRSATGQERFFCLARGRCHYQIIDCPAQCPQRKPRRNRRVKGCFADCSSRCETTCRRRLPNCRGYGSVCYDPRFVGGDGQMFYFHGAKGGNFSLVSDEQFQINAHFIGWRPEGRSRDFTWVQSLAVIFDSHVLVVAAKPVAKWDDRLDALAVLWDGEEVDLPADGDAEWRRALPESNGEEIDEIIEVGQREVVVERTADRNSAKVTVSGLVEMDVKVVPITAEEDRAHNYLLPPGDAFAHLEMQFQFKRLTEKVEGVLGQTYRPGYVSPVKKGVAMPMMGGEDKYQLPSFLSTTCAKCIYHLENMASHESNNGANENKEKAHAASAVPRSIPGDQRKVALITGITGQDGSYLTEFLLGKGYEVHGLIRRSSNFNTSRLDHLYVDPHNAAKARMKLHYADLSDASSLRRWVDALLPDEVYNLAAQSHVAVSFEIPDYTADVVATGALRLLEAVRCSPKAARYYQAGSSEMFGSTPPPQSETSPFHPRSPYAAAKVAAHWYTVNYREAYGVFACNGILFNHESPRRGENFVTRKITRAVGRIRLGLQTKIFLGNLSAARDWGFAGDYVEAMWMMLQQEEAGDYVVATEESHTVEEFLQAAFGYVGLDWKEHVVIDPRYFRPAEVDSLKGDSSKARKALGWKPKVGFPELVKMMVDQDVEIAKREKVLADAGYIDAHQQP</sequence>
<comment type="function">
    <text evidence="8">Catalyzes the conversion of GDP-D-mannose to GDP-4-dehydro-6-deoxy-D-mannose.</text>
</comment>
<dbReference type="PANTHER" id="PTHR43715">
    <property type="entry name" value="GDP-MANNOSE 4,6-DEHYDRATASE"/>
    <property type="match status" value="1"/>
</dbReference>
<comment type="pathway">
    <text evidence="3">Nucleotide-sugar biosynthesis; GDP-L-fucose biosynthesis via de novo pathway; GDP-L-fucose from GDP-alpha-D-mannose: step 1/2.</text>
</comment>
<dbReference type="FunFam" id="3.40.50.720:FF:000102">
    <property type="entry name" value="GDP-mannose 4,6-dehydratase"/>
    <property type="match status" value="1"/>
</dbReference>
<dbReference type="EMBL" id="JACMSC010000008">
    <property type="protein sequence ID" value="KAG6509837.1"/>
    <property type="molecule type" value="Genomic_DNA"/>
</dbReference>
<evidence type="ECO:0000313" key="11">
    <source>
        <dbReference type="EMBL" id="KAG6509837.1"/>
    </source>
</evidence>
<evidence type="ECO:0000256" key="3">
    <source>
        <dbReference type="ARBA" id="ARBA00004912"/>
    </source>
</evidence>
<feature type="domain" description="NAD(P)-binding" evidence="10">
    <location>
        <begin position="399"/>
        <end position="710"/>
    </location>
</feature>
<evidence type="ECO:0000256" key="9">
    <source>
        <dbReference type="SAM" id="SignalP"/>
    </source>
</evidence>
<dbReference type="InterPro" id="IPR009646">
    <property type="entry name" value="Root_cap"/>
</dbReference>
<dbReference type="GO" id="GO:0042351">
    <property type="term" value="P:'de novo' GDP-L-fucose biosynthetic process"/>
    <property type="evidence" value="ECO:0007669"/>
    <property type="project" value="TreeGrafter"/>
</dbReference>
<dbReference type="Gene3D" id="3.40.50.720">
    <property type="entry name" value="NAD(P)-binding Rossmann-like Domain"/>
    <property type="match status" value="1"/>
</dbReference>
<comment type="catalytic activity">
    <reaction evidence="1">
        <text>GDP-alpha-D-mannose = GDP-4-dehydro-alpha-D-rhamnose + H2O</text>
        <dbReference type="Rhea" id="RHEA:23820"/>
        <dbReference type="ChEBI" id="CHEBI:15377"/>
        <dbReference type="ChEBI" id="CHEBI:57527"/>
        <dbReference type="ChEBI" id="CHEBI:57964"/>
        <dbReference type="EC" id="4.2.1.47"/>
    </reaction>
</comment>
<accession>A0A8J5GKG3</accession>
<dbReference type="HAMAP" id="MF_00955">
    <property type="entry name" value="GDP_Man_dehydratase"/>
    <property type="match status" value="1"/>
</dbReference>
<dbReference type="Pfam" id="PF16363">
    <property type="entry name" value="GDP_Man_Dehyd"/>
    <property type="match status" value="1"/>
</dbReference>
<dbReference type="EC" id="4.2.1.47" evidence="5"/>
<protein>
    <recommendedName>
        <fullName evidence="5">GDP-mannose 4,6-dehydratase</fullName>
        <ecNumber evidence="5">4.2.1.47</ecNumber>
    </recommendedName>
</protein>